<proteinExistence type="predicted"/>
<organism evidence="1 2">
    <name type="scientific">candidate division WS6 bacterium 36_33</name>
    <dbReference type="NCBI Taxonomy" id="1641388"/>
    <lineage>
        <taxon>Bacteria</taxon>
        <taxon>Candidatus Dojkabacteria</taxon>
    </lineage>
</organism>
<accession>A0A101GY80</accession>
<evidence type="ECO:0000313" key="2">
    <source>
        <dbReference type="Proteomes" id="UP000053469"/>
    </source>
</evidence>
<comment type="caution">
    <text evidence="1">The sequence shown here is derived from an EMBL/GenBank/DDBJ whole genome shotgun (WGS) entry which is preliminary data.</text>
</comment>
<protein>
    <submittedName>
        <fullName evidence="1">Uncharacterized protein</fullName>
    </submittedName>
</protein>
<dbReference type="AlphaFoldDB" id="A0A101GY80"/>
<reference evidence="2" key="1">
    <citation type="journal article" date="2015" name="MBio">
        <title>Genome-Resolved Metagenomic Analysis Reveals Roles for Candidate Phyla and Other Microbial Community Members in Biogeochemical Transformations in Oil Reservoirs.</title>
        <authorList>
            <person name="Hu P."/>
            <person name="Tom L."/>
            <person name="Singh A."/>
            <person name="Thomas B.C."/>
            <person name="Baker B.J."/>
            <person name="Piceno Y.M."/>
            <person name="Andersen G.L."/>
            <person name="Banfield J.F."/>
        </authorList>
    </citation>
    <scope>NUCLEOTIDE SEQUENCE [LARGE SCALE GENOMIC DNA]</scope>
</reference>
<dbReference type="EMBL" id="LGGI01000069">
    <property type="protein sequence ID" value="KUK66875.1"/>
    <property type="molecule type" value="Genomic_DNA"/>
</dbReference>
<sequence length="78" mass="8934">MRRGILVLNSDELIELGRSVEQEKIKIALENLKEENRILTNEDELENILDEIGMPEHNVILKSAVTKISDLLHSLRNS</sequence>
<dbReference type="Proteomes" id="UP000053469">
    <property type="component" value="Unassembled WGS sequence"/>
</dbReference>
<gene>
    <name evidence="1" type="ORF">XD87_0443</name>
</gene>
<name>A0A101GY80_9BACT</name>
<evidence type="ECO:0000313" key="1">
    <source>
        <dbReference type="EMBL" id="KUK66875.1"/>
    </source>
</evidence>